<gene>
    <name evidence="1" type="ORF">ACJDU8_13335</name>
</gene>
<comment type="caution">
    <text evidence="1">The sequence shown here is derived from an EMBL/GenBank/DDBJ whole genome shotgun (WGS) entry which is preliminary data.</text>
</comment>
<evidence type="ECO:0000313" key="1">
    <source>
        <dbReference type="EMBL" id="MFL0196531.1"/>
    </source>
</evidence>
<reference evidence="1 2" key="1">
    <citation type="submission" date="2024-11" db="EMBL/GenBank/DDBJ databases">
        <authorList>
            <person name="Heng Y.C."/>
            <person name="Lim A.C.H."/>
            <person name="Lee J.K.Y."/>
            <person name="Kittelmann S."/>
        </authorList>
    </citation>
    <scope>NUCLEOTIDE SEQUENCE [LARGE SCALE GENOMIC DNA]</scope>
    <source>
        <strain evidence="1 2">WILCCON 0269</strain>
    </source>
</reference>
<dbReference type="Pfam" id="PF10294">
    <property type="entry name" value="Methyltransf_16"/>
    <property type="match status" value="1"/>
</dbReference>
<dbReference type="InterPro" id="IPR019410">
    <property type="entry name" value="Methyltransf_16"/>
</dbReference>
<dbReference type="EMBL" id="JBJHZX010000018">
    <property type="protein sequence ID" value="MFL0196531.1"/>
    <property type="molecule type" value="Genomic_DNA"/>
</dbReference>
<evidence type="ECO:0000313" key="2">
    <source>
        <dbReference type="Proteomes" id="UP001623660"/>
    </source>
</evidence>
<protein>
    <recommendedName>
        <fullName evidence="3">Methyltransferase domain-containing protein</fullName>
    </recommendedName>
</protein>
<dbReference type="InterPro" id="IPR029063">
    <property type="entry name" value="SAM-dependent_MTases_sf"/>
</dbReference>
<keyword evidence="2" id="KW-1185">Reference proteome</keyword>
<proteinExistence type="predicted"/>
<dbReference type="Proteomes" id="UP001623660">
    <property type="component" value="Unassembled WGS sequence"/>
</dbReference>
<sequence>MHKTLKEQFIHNNKVDKALVIGSGNGTNAIGISELFKPYDLYVTDLMKDTLPTIKQNIETFVAKQDIKVIESDLFKKLEKQEFDLIKEYGKDLCEKQQ</sequence>
<evidence type="ECO:0008006" key="3">
    <source>
        <dbReference type="Google" id="ProtNLM"/>
    </source>
</evidence>
<dbReference type="RefSeq" id="WP_406792639.1">
    <property type="nucleotide sequence ID" value="NZ_JBJHZX010000018.1"/>
</dbReference>
<accession>A0ABW8SMF0</accession>
<organism evidence="1 2">
    <name type="scientific">Candidatus Clostridium eludens</name>
    <dbReference type="NCBI Taxonomy" id="3381663"/>
    <lineage>
        <taxon>Bacteria</taxon>
        <taxon>Bacillati</taxon>
        <taxon>Bacillota</taxon>
        <taxon>Clostridia</taxon>
        <taxon>Eubacteriales</taxon>
        <taxon>Clostridiaceae</taxon>
        <taxon>Clostridium</taxon>
    </lineage>
</organism>
<dbReference type="SUPFAM" id="SSF53335">
    <property type="entry name" value="S-adenosyl-L-methionine-dependent methyltransferases"/>
    <property type="match status" value="1"/>
</dbReference>
<dbReference type="Gene3D" id="3.40.50.150">
    <property type="entry name" value="Vaccinia Virus protein VP39"/>
    <property type="match status" value="1"/>
</dbReference>
<name>A0ABW8SMF0_9CLOT</name>